<dbReference type="PANTHER" id="PTHR46865">
    <property type="entry name" value="OXIDOREDUCTASE-RELATED"/>
    <property type="match status" value="1"/>
</dbReference>
<dbReference type="GeneID" id="34613893"/>
<dbReference type="STRING" id="1073090.A0A1L9S7P9"/>
<keyword evidence="3" id="KW-0560">Oxidoreductase</keyword>
<dbReference type="Gene3D" id="3.50.50.60">
    <property type="entry name" value="FAD/NAD(P)-binding domain"/>
    <property type="match status" value="1"/>
</dbReference>
<organism evidence="5 6">
    <name type="scientific">Penicilliopsis zonata CBS 506.65</name>
    <dbReference type="NCBI Taxonomy" id="1073090"/>
    <lineage>
        <taxon>Eukaryota</taxon>
        <taxon>Fungi</taxon>
        <taxon>Dikarya</taxon>
        <taxon>Ascomycota</taxon>
        <taxon>Pezizomycotina</taxon>
        <taxon>Eurotiomycetes</taxon>
        <taxon>Eurotiomycetidae</taxon>
        <taxon>Eurotiales</taxon>
        <taxon>Aspergillaceae</taxon>
        <taxon>Penicilliopsis</taxon>
    </lineage>
</organism>
<proteinExistence type="predicted"/>
<dbReference type="AlphaFoldDB" id="A0A1L9S7P9"/>
<dbReference type="VEuPathDB" id="FungiDB:ASPZODRAFT_19585"/>
<evidence type="ECO:0000313" key="5">
    <source>
        <dbReference type="EMBL" id="OJJ43181.1"/>
    </source>
</evidence>
<sequence>MPLSILISGAGIAGTALAFRLSKLGHRATVVERFPHLHASGLQLDLRGDGIQILRQMDLEDVFRAHAVPEQGIQLVDSAGRQRAYFPARNHRSGPVSQAFTSEWGIMRGDLCRIVYQAAQDRVTYRYGTSIESFEQDSDEVVVHLSDGTTGSFHLLVGADGQASQTREMMLRGTGHAEPFHSLDGYTAYFTIPWTPFTIGSSR</sequence>
<dbReference type="Gene3D" id="3.30.9.30">
    <property type="match status" value="1"/>
</dbReference>
<dbReference type="EMBL" id="KV878353">
    <property type="protein sequence ID" value="OJJ43181.1"/>
    <property type="molecule type" value="Genomic_DNA"/>
</dbReference>
<keyword evidence="2" id="KW-0274">FAD</keyword>
<evidence type="ECO:0000313" key="6">
    <source>
        <dbReference type="Proteomes" id="UP000184188"/>
    </source>
</evidence>
<protein>
    <recommendedName>
        <fullName evidence="4">FAD-binding domain-containing protein</fullName>
    </recommendedName>
</protein>
<evidence type="ECO:0000256" key="3">
    <source>
        <dbReference type="ARBA" id="ARBA00023002"/>
    </source>
</evidence>
<dbReference type="InterPro" id="IPR036188">
    <property type="entry name" value="FAD/NAD-bd_sf"/>
</dbReference>
<accession>A0A1L9S7P9</accession>
<gene>
    <name evidence="5" type="ORF">ASPZODRAFT_19585</name>
</gene>
<reference evidence="6" key="1">
    <citation type="journal article" date="2017" name="Genome Biol.">
        <title>Comparative genomics reveals high biological diversity and specific adaptations in the industrially and medically important fungal genus Aspergillus.</title>
        <authorList>
            <person name="de Vries R.P."/>
            <person name="Riley R."/>
            <person name="Wiebenga A."/>
            <person name="Aguilar-Osorio G."/>
            <person name="Amillis S."/>
            <person name="Uchima C.A."/>
            <person name="Anderluh G."/>
            <person name="Asadollahi M."/>
            <person name="Askin M."/>
            <person name="Barry K."/>
            <person name="Battaglia E."/>
            <person name="Bayram O."/>
            <person name="Benocci T."/>
            <person name="Braus-Stromeyer S.A."/>
            <person name="Caldana C."/>
            <person name="Canovas D."/>
            <person name="Cerqueira G.C."/>
            <person name="Chen F."/>
            <person name="Chen W."/>
            <person name="Choi C."/>
            <person name="Clum A."/>
            <person name="Dos Santos R.A."/>
            <person name="Damasio A.R."/>
            <person name="Diallinas G."/>
            <person name="Emri T."/>
            <person name="Fekete E."/>
            <person name="Flipphi M."/>
            <person name="Freyberg S."/>
            <person name="Gallo A."/>
            <person name="Gournas C."/>
            <person name="Habgood R."/>
            <person name="Hainaut M."/>
            <person name="Harispe M.L."/>
            <person name="Henrissat B."/>
            <person name="Hilden K.S."/>
            <person name="Hope R."/>
            <person name="Hossain A."/>
            <person name="Karabika E."/>
            <person name="Karaffa L."/>
            <person name="Karanyi Z."/>
            <person name="Krasevec N."/>
            <person name="Kuo A."/>
            <person name="Kusch H."/>
            <person name="LaButti K."/>
            <person name="Lagendijk E.L."/>
            <person name="Lapidus A."/>
            <person name="Levasseur A."/>
            <person name="Lindquist E."/>
            <person name="Lipzen A."/>
            <person name="Logrieco A.F."/>
            <person name="MacCabe A."/>
            <person name="Maekelae M.R."/>
            <person name="Malavazi I."/>
            <person name="Melin P."/>
            <person name="Meyer V."/>
            <person name="Mielnichuk N."/>
            <person name="Miskei M."/>
            <person name="Molnar A.P."/>
            <person name="Mule G."/>
            <person name="Ngan C.Y."/>
            <person name="Orejas M."/>
            <person name="Orosz E."/>
            <person name="Ouedraogo J.P."/>
            <person name="Overkamp K.M."/>
            <person name="Park H.-S."/>
            <person name="Perrone G."/>
            <person name="Piumi F."/>
            <person name="Punt P.J."/>
            <person name="Ram A.F."/>
            <person name="Ramon A."/>
            <person name="Rauscher S."/>
            <person name="Record E."/>
            <person name="Riano-Pachon D.M."/>
            <person name="Robert V."/>
            <person name="Roehrig J."/>
            <person name="Ruller R."/>
            <person name="Salamov A."/>
            <person name="Salih N.S."/>
            <person name="Samson R.A."/>
            <person name="Sandor E."/>
            <person name="Sanguinetti M."/>
            <person name="Schuetze T."/>
            <person name="Sepcic K."/>
            <person name="Shelest E."/>
            <person name="Sherlock G."/>
            <person name="Sophianopoulou V."/>
            <person name="Squina F.M."/>
            <person name="Sun H."/>
            <person name="Susca A."/>
            <person name="Todd R.B."/>
            <person name="Tsang A."/>
            <person name="Unkles S.E."/>
            <person name="van de Wiele N."/>
            <person name="van Rossen-Uffink D."/>
            <person name="Oliveira J.V."/>
            <person name="Vesth T.C."/>
            <person name="Visser J."/>
            <person name="Yu J.-H."/>
            <person name="Zhou M."/>
            <person name="Andersen M.R."/>
            <person name="Archer D.B."/>
            <person name="Baker S.E."/>
            <person name="Benoit I."/>
            <person name="Brakhage A.A."/>
            <person name="Braus G.H."/>
            <person name="Fischer R."/>
            <person name="Frisvad J.C."/>
            <person name="Goldman G.H."/>
            <person name="Houbraken J."/>
            <person name="Oakley B."/>
            <person name="Pocsi I."/>
            <person name="Scazzocchio C."/>
            <person name="Seiboth B."/>
            <person name="vanKuyk P.A."/>
            <person name="Wortman J."/>
            <person name="Dyer P.S."/>
            <person name="Grigoriev I.V."/>
        </authorList>
    </citation>
    <scope>NUCLEOTIDE SEQUENCE [LARGE SCALE GENOMIC DNA]</scope>
    <source>
        <strain evidence="6">CBS 506.65</strain>
    </source>
</reference>
<evidence type="ECO:0000259" key="4">
    <source>
        <dbReference type="Pfam" id="PF01494"/>
    </source>
</evidence>
<dbReference type="Proteomes" id="UP000184188">
    <property type="component" value="Unassembled WGS sequence"/>
</dbReference>
<feature type="domain" description="FAD-binding" evidence="4">
    <location>
        <begin position="5"/>
        <end position="170"/>
    </location>
</feature>
<dbReference type="Pfam" id="PF01494">
    <property type="entry name" value="FAD_binding_3"/>
    <property type="match status" value="1"/>
</dbReference>
<dbReference type="PANTHER" id="PTHR46865:SF7">
    <property type="entry name" value="MONOOXYGENASE, PUTATIVE (AFU_ORTHOLOGUE AFUA_8G07040)-RELATED"/>
    <property type="match status" value="1"/>
</dbReference>
<name>A0A1L9S7P9_9EURO</name>
<dbReference type="GO" id="GO:0071949">
    <property type="term" value="F:FAD binding"/>
    <property type="evidence" value="ECO:0007669"/>
    <property type="project" value="InterPro"/>
</dbReference>
<evidence type="ECO:0000256" key="1">
    <source>
        <dbReference type="ARBA" id="ARBA00022630"/>
    </source>
</evidence>
<dbReference type="PRINTS" id="PR00420">
    <property type="entry name" value="RNGMNOXGNASE"/>
</dbReference>
<keyword evidence="6" id="KW-1185">Reference proteome</keyword>
<evidence type="ECO:0000256" key="2">
    <source>
        <dbReference type="ARBA" id="ARBA00022827"/>
    </source>
</evidence>
<dbReference type="RefSeq" id="XP_022577691.1">
    <property type="nucleotide sequence ID" value="XM_022727429.1"/>
</dbReference>
<dbReference type="GO" id="GO:0016491">
    <property type="term" value="F:oxidoreductase activity"/>
    <property type="evidence" value="ECO:0007669"/>
    <property type="project" value="UniProtKB-KW"/>
</dbReference>
<keyword evidence="1" id="KW-0285">Flavoprotein</keyword>
<dbReference type="InterPro" id="IPR051704">
    <property type="entry name" value="FAD_aromatic-hydroxylase"/>
</dbReference>
<dbReference type="InterPro" id="IPR002938">
    <property type="entry name" value="FAD-bd"/>
</dbReference>
<dbReference type="SUPFAM" id="SSF51905">
    <property type="entry name" value="FAD/NAD(P)-binding domain"/>
    <property type="match status" value="1"/>
</dbReference>
<dbReference type="OrthoDB" id="4362035at2759"/>